<dbReference type="PROSITE" id="PS00061">
    <property type="entry name" value="ADH_SHORT"/>
    <property type="match status" value="1"/>
</dbReference>
<dbReference type="PATRIC" id="fig|1423766.4.peg.2028"/>
<dbReference type="AlphaFoldDB" id="A0A0R1P0S5"/>
<evidence type="ECO:0000256" key="1">
    <source>
        <dbReference type="ARBA" id="ARBA00006484"/>
    </source>
</evidence>
<dbReference type="InterPro" id="IPR002347">
    <property type="entry name" value="SDR_fam"/>
</dbReference>
<dbReference type="Pfam" id="PF00106">
    <property type="entry name" value="adh_short"/>
    <property type="match status" value="1"/>
</dbReference>
<dbReference type="SUPFAM" id="SSF51735">
    <property type="entry name" value="NAD(P)-binding Rossmann-fold domains"/>
    <property type="match status" value="1"/>
</dbReference>
<name>A0A0R1P0S5_9LACO</name>
<dbReference type="PRINTS" id="PR00081">
    <property type="entry name" value="GDHRDH"/>
</dbReference>
<keyword evidence="4" id="KW-1185">Reference proteome</keyword>
<evidence type="ECO:0000313" key="4">
    <source>
        <dbReference type="Proteomes" id="UP000051439"/>
    </source>
</evidence>
<keyword evidence="2" id="KW-0560">Oxidoreductase</keyword>
<dbReference type="Proteomes" id="UP000051439">
    <property type="component" value="Unassembled WGS sequence"/>
</dbReference>
<dbReference type="InterPro" id="IPR036291">
    <property type="entry name" value="NAD(P)-bd_dom_sf"/>
</dbReference>
<dbReference type="Gene3D" id="3.40.50.720">
    <property type="entry name" value="NAD(P)-binding Rossmann-like Domain"/>
    <property type="match status" value="1"/>
</dbReference>
<reference evidence="3 4" key="1">
    <citation type="journal article" date="2015" name="Genome Announc.">
        <title>Expanding the biotechnology potential of lactobacilli through comparative genomics of 213 strains and associated genera.</title>
        <authorList>
            <person name="Sun Z."/>
            <person name="Harris H.M."/>
            <person name="McCann A."/>
            <person name="Guo C."/>
            <person name="Argimon S."/>
            <person name="Zhang W."/>
            <person name="Yang X."/>
            <person name="Jeffery I.B."/>
            <person name="Cooney J.C."/>
            <person name="Kagawa T.F."/>
            <person name="Liu W."/>
            <person name="Song Y."/>
            <person name="Salvetti E."/>
            <person name="Wrobel A."/>
            <person name="Rasinkangas P."/>
            <person name="Parkhill J."/>
            <person name="Rea M.C."/>
            <person name="O'Sullivan O."/>
            <person name="Ritari J."/>
            <person name="Douillard F.P."/>
            <person name="Paul Ross R."/>
            <person name="Yang R."/>
            <person name="Briner A.E."/>
            <person name="Felis G.E."/>
            <person name="de Vos W.M."/>
            <person name="Barrangou R."/>
            <person name="Klaenhammer T.R."/>
            <person name="Caufield P.W."/>
            <person name="Cui Y."/>
            <person name="Zhang H."/>
            <person name="O'Toole P.W."/>
        </authorList>
    </citation>
    <scope>NUCLEOTIDE SEQUENCE [LARGE SCALE GENOMIC DNA]</scope>
    <source>
        <strain evidence="3 4">DSM 19906</strain>
    </source>
</reference>
<dbReference type="RefSeq" id="WP_008855926.1">
    <property type="nucleotide sequence ID" value="NZ_AZEB01000004.1"/>
</dbReference>
<dbReference type="GO" id="GO:0016491">
    <property type="term" value="F:oxidoreductase activity"/>
    <property type="evidence" value="ECO:0007669"/>
    <property type="project" value="UniProtKB-KW"/>
</dbReference>
<dbReference type="PANTHER" id="PTHR44196">
    <property type="entry name" value="DEHYDROGENASE/REDUCTASE SDR FAMILY MEMBER 7B"/>
    <property type="match status" value="1"/>
</dbReference>
<protein>
    <submittedName>
        <fullName evidence="3">Oxidoreductase, short chain dehydrogenase reductase family protein</fullName>
    </submittedName>
</protein>
<accession>A0A0R1P0S5</accession>
<evidence type="ECO:0000313" key="3">
    <source>
        <dbReference type="EMBL" id="KRL22723.1"/>
    </source>
</evidence>
<comment type="similarity">
    <text evidence="1">Belongs to the short-chain dehydrogenases/reductases (SDR) family.</text>
</comment>
<proteinExistence type="inferred from homology"/>
<sequence>MTIAIISGTTSGLGTDYVKAVQDECPDVNEIWMVARRQNRMEQIAQQYPDIKFNILALDLAKEASWNRLSAELAAKAPVIEAVISNAGVAVGGYVTDQNMSDIDTMVNLNVLGATAFIKNCIPYIKPGGFILSVSSVSSFIPNPNLDVYSATKAYLKDFGVVLRQELQKRKINVCTVFPGRMKTEMDKALHAGQNTTAFNIVPSLNVPKFAHKTIQAAKHGRATYTGMLVYKTLRVITNFIPQSIMVKFSQI</sequence>
<dbReference type="CDD" id="cd05233">
    <property type="entry name" value="SDR_c"/>
    <property type="match status" value="1"/>
</dbReference>
<gene>
    <name evidence="3" type="ORF">FC98_GL001956</name>
</gene>
<dbReference type="GO" id="GO:0016020">
    <property type="term" value="C:membrane"/>
    <property type="evidence" value="ECO:0007669"/>
    <property type="project" value="TreeGrafter"/>
</dbReference>
<dbReference type="EMBL" id="AZEB01000004">
    <property type="protein sequence ID" value="KRL22723.1"/>
    <property type="molecule type" value="Genomic_DNA"/>
</dbReference>
<evidence type="ECO:0000256" key="2">
    <source>
        <dbReference type="ARBA" id="ARBA00023002"/>
    </source>
</evidence>
<organism evidence="3 4">
    <name type="scientific">Lentilactobacillus kisonensis DSM 19906 = JCM 15041</name>
    <dbReference type="NCBI Taxonomy" id="1423766"/>
    <lineage>
        <taxon>Bacteria</taxon>
        <taxon>Bacillati</taxon>
        <taxon>Bacillota</taxon>
        <taxon>Bacilli</taxon>
        <taxon>Lactobacillales</taxon>
        <taxon>Lactobacillaceae</taxon>
        <taxon>Lentilactobacillus</taxon>
    </lineage>
</organism>
<dbReference type="PANTHER" id="PTHR44196:SF1">
    <property type="entry name" value="DEHYDROGENASE_REDUCTASE SDR FAMILY MEMBER 7B"/>
    <property type="match status" value="1"/>
</dbReference>
<dbReference type="InterPro" id="IPR020904">
    <property type="entry name" value="Sc_DH/Rdtase_CS"/>
</dbReference>
<comment type="caution">
    <text evidence="3">The sequence shown here is derived from an EMBL/GenBank/DDBJ whole genome shotgun (WGS) entry which is preliminary data.</text>
</comment>